<gene>
    <name evidence="2" type="ORF">HQ394_15100</name>
</gene>
<reference evidence="2 3" key="1">
    <citation type="submission" date="2020-05" db="EMBL/GenBank/DDBJ databases">
        <title>Complete closed genome sequence of Defluviicoccus vanus.</title>
        <authorList>
            <person name="Bessarab I."/>
            <person name="Arumugam K."/>
            <person name="Maszenan A.M."/>
            <person name="Seviour R.J."/>
            <person name="Williams R.B."/>
        </authorList>
    </citation>
    <scope>NUCLEOTIDE SEQUENCE [LARGE SCALE GENOMIC DNA]</scope>
    <source>
        <strain evidence="2 3">Ben 114</strain>
    </source>
</reference>
<accession>A0A7H1N3X5</accession>
<dbReference type="EMBL" id="CP053923">
    <property type="protein sequence ID" value="QNT70411.1"/>
    <property type="molecule type" value="Genomic_DNA"/>
</dbReference>
<evidence type="ECO:0000313" key="2">
    <source>
        <dbReference type="EMBL" id="QNT70411.1"/>
    </source>
</evidence>
<dbReference type="SUPFAM" id="SSF69118">
    <property type="entry name" value="AhpD-like"/>
    <property type="match status" value="1"/>
</dbReference>
<dbReference type="NCBIfam" id="TIGR00778">
    <property type="entry name" value="ahpD_dom"/>
    <property type="match status" value="1"/>
</dbReference>
<sequence length="116" mass="12180">MGKNYPDIIGSLTKPMRDLHQGMPKVMKGFGALADNAKASGVLDAKTKELIAMGISIALRCDGCIGFHTRGAIRHGASREEFMEMIGVAIMMGGGPSTVYGAYALEAFDQLTATAG</sequence>
<dbReference type="AlphaFoldDB" id="A0A7H1N3X5"/>
<dbReference type="InterPro" id="IPR029032">
    <property type="entry name" value="AhpD-like"/>
</dbReference>
<evidence type="ECO:0000259" key="1">
    <source>
        <dbReference type="Pfam" id="PF02627"/>
    </source>
</evidence>
<dbReference type="PANTHER" id="PTHR33930:SF2">
    <property type="entry name" value="BLR3452 PROTEIN"/>
    <property type="match status" value="1"/>
</dbReference>
<dbReference type="Proteomes" id="UP000516369">
    <property type="component" value="Chromosome"/>
</dbReference>
<organism evidence="2 3">
    <name type="scientific">Defluviicoccus vanus</name>
    <dbReference type="NCBI Taxonomy" id="111831"/>
    <lineage>
        <taxon>Bacteria</taxon>
        <taxon>Pseudomonadati</taxon>
        <taxon>Pseudomonadota</taxon>
        <taxon>Alphaproteobacteria</taxon>
        <taxon>Rhodospirillales</taxon>
        <taxon>Rhodospirillaceae</taxon>
        <taxon>Defluviicoccus</taxon>
    </lineage>
</organism>
<dbReference type="PANTHER" id="PTHR33930">
    <property type="entry name" value="ALKYL HYDROPEROXIDE REDUCTASE AHPD"/>
    <property type="match status" value="1"/>
</dbReference>
<name>A0A7H1N3X5_9PROT</name>
<dbReference type="Gene3D" id="1.20.1290.10">
    <property type="entry name" value="AhpD-like"/>
    <property type="match status" value="1"/>
</dbReference>
<dbReference type="InterPro" id="IPR003779">
    <property type="entry name" value="CMD-like"/>
</dbReference>
<dbReference type="KEGG" id="dvn:HQ394_15100"/>
<feature type="domain" description="Carboxymuconolactone decarboxylase-like" evidence="1">
    <location>
        <begin position="24"/>
        <end position="105"/>
    </location>
</feature>
<dbReference type="InterPro" id="IPR004675">
    <property type="entry name" value="AhpD_core"/>
</dbReference>
<dbReference type="RefSeq" id="WP_190260889.1">
    <property type="nucleotide sequence ID" value="NZ_CP053923.1"/>
</dbReference>
<proteinExistence type="predicted"/>
<evidence type="ECO:0000313" key="3">
    <source>
        <dbReference type="Proteomes" id="UP000516369"/>
    </source>
</evidence>
<protein>
    <submittedName>
        <fullName evidence="2">Carboxymuconolactone decarboxylase family protein</fullName>
    </submittedName>
</protein>
<dbReference type="Pfam" id="PF02627">
    <property type="entry name" value="CMD"/>
    <property type="match status" value="1"/>
</dbReference>
<keyword evidence="3" id="KW-1185">Reference proteome</keyword>
<dbReference type="GO" id="GO:0051920">
    <property type="term" value="F:peroxiredoxin activity"/>
    <property type="evidence" value="ECO:0007669"/>
    <property type="project" value="InterPro"/>
</dbReference>